<proteinExistence type="predicted"/>
<reference evidence="2" key="1">
    <citation type="submission" date="2018-05" db="EMBL/GenBank/DDBJ databases">
        <authorList>
            <person name="Lanie J.A."/>
            <person name="Ng W.-L."/>
            <person name="Kazmierczak K.M."/>
            <person name="Andrzejewski T.M."/>
            <person name="Davidsen T.M."/>
            <person name="Wayne K.J."/>
            <person name="Tettelin H."/>
            <person name="Glass J.I."/>
            <person name="Rusch D."/>
            <person name="Podicherti R."/>
            <person name="Tsui H.-C.T."/>
            <person name="Winkler M.E."/>
        </authorList>
    </citation>
    <scope>NUCLEOTIDE SEQUENCE</scope>
</reference>
<feature type="transmembrane region" description="Helical" evidence="1">
    <location>
        <begin position="20"/>
        <end position="49"/>
    </location>
</feature>
<organism evidence="2">
    <name type="scientific">marine metagenome</name>
    <dbReference type="NCBI Taxonomy" id="408172"/>
    <lineage>
        <taxon>unclassified sequences</taxon>
        <taxon>metagenomes</taxon>
        <taxon>ecological metagenomes</taxon>
    </lineage>
</organism>
<keyword evidence="1" id="KW-0812">Transmembrane</keyword>
<evidence type="ECO:0000256" key="1">
    <source>
        <dbReference type="SAM" id="Phobius"/>
    </source>
</evidence>
<dbReference type="EMBL" id="UINC01020471">
    <property type="protein sequence ID" value="SVA85936.1"/>
    <property type="molecule type" value="Genomic_DNA"/>
</dbReference>
<sequence>MLSSWIANRIKEGSTHQGAIVVAAAVAVIWFAIPLTKVILWGALAWGVWSIFKSN</sequence>
<dbReference type="AlphaFoldDB" id="A0A381Z9F9"/>
<gene>
    <name evidence="2" type="ORF">METZ01_LOCUS138790</name>
</gene>
<keyword evidence="1" id="KW-1133">Transmembrane helix</keyword>
<accession>A0A381Z9F9</accession>
<protein>
    <submittedName>
        <fullName evidence="2">Uncharacterized protein</fullName>
    </submittedName>
</protein>
<keyword evidence="1" id="KW-0472">Membrane</keyword>
<name>A0A381Z9F9_9ZZZZ</name>
<evidence type="ECO:0000313" key="2">
    <source>
        <dbReference type="EMBL" id="SVA85936.1"/>
    </source>
</evidence>